<evidence type="ECO:0000313" key="3">
    <source>
        <dbReference type="Proteomes" id="UP001214043"/>
    </source>
</evidence>
<feature type="domain" description="BioF2-like acetyltransferase" evidence="1">
    <location>
        <begin position="190"/>
        <end position="322"/>
    </location>
</feature>
<organism evidence="2 3">
    <name type="scientific">Hyphococcus flavus</name>
    <dbReference type="NCBI Taxonomy" id="1866326"/>
    <lineage>
        <taxon>Bacteria</taxon>
        <taxon>Pseudomonadati</taxon>
        <taxon>Pseudomonadota</taxon>
        <taxon>Alphaproteobacteria</taxon>
        <taxon>Parvularculales</taxon>
        <taxon>Parvularculaceae</taxon>
        <taxon>Hyphococcus</taxon>
    </lineage>
</organism>
<reference evidence="2" key="1">
    <citation type="submission" date="2023-02" db="EMBL/GenBank/DDBJ databases">
        <title>Genome sequence of Hyphococcus flavus.</title>
        <authorList>
            <person name="Rong J.-C."/>
            <person name="Zhao Q."/>
            <person name="Yi M."/>
            <person name="Wu J.-Y."/>
        </authorList>
    </citation>
    <scope>NUCLEOTIDE SEQUENCE</scope>
    <source>
        <strain evidence="2">MCCC 1K03223</strain>
    </source>
</reference>
<keyword evidence="2" id="KW-0012">Acyltransferase</keyword>
<dbReference type="InterPro" id="IPR016181">
    <property type="entry name" value="Acyl_CoA_acyltransferase"/>
</dbReference>
<name>A0AAF0CFR3_9PROT</name>
<dbReference type="KEGG" id="hfl:PUV54_05810"/>
<dbReference type="RefSeq" id="WP_274494650.1">
    <property type="nucleotide sequence ID" value="NZ_CP118166.1"/>
</dbReference>
<evidence type="ECO:0000313" key="2">
    <source>
        <dbReference type="EMBL" id="WDI32711.1"/>
    </source>
</evidence>
<accession>A0AAF0CFR3</accession>
<dbReference type="Pfam" id="PF13480">
    <property type="entry name" value="Acetyltransf_6"/>
    <property type="match status" value="1"/>
</dbReference>
<gene>
    <name evidence="2" type="ORF">PUV54_05810</name>
</gene>
<keyword evidence="3" id="KW-1185">Reference proteome</keyword>
<dbReference type="SUPFAM" id="SSF55729">
    <property type="entry name" value="Acyl-CoA N-acyltransferases (Nat)"/>
    <property type="match status" value="1"/>
</dbReference>
<dbReference type="AlphaFoldDB" id="A0AAF0CFR3"/>
<dbReference type="Gene3D" id="3.40.630.30">
    <property type="match status" value="1"/>
</dbReference>
<dbReference type="EMBL" id="CP118166">
    <property type="protein sequence ID" value="WDI32711.1"/>
    <property type="molecule type" value="Genomic_DNA"/>
</dbReference>
<keyword evidence="2" id="KW-0808">Transferase</keyword>
<evidence type="ECO:0000259" key="1">
    <source>
        <dbReference type="Pfam" id="PF13480"/>
    </source>
</evidence>
<proteinExistence type="predicted"/>
<protein>
    <submittedName>
        <fullName evidence="2">GNAT family N-acetyltransferase</fullName>
        <ecNumber evidence="2">2.3.1.-</ecNumber>
    </submittedName>
</protein>
<dbReference type="EC" id="2.3.1.-" evidence="2"/>
<dbReference type="InterPro" id="IPR038740">
    <property type="entry name" value="BioF2-like_GNAT_dom"/>
</dbReference>
<dbReference type="Proteomes" id="UP001214043">
    <property type="component" value="Chromosome"/>
</dbReference>
<sequence>MSHIAATSEKASEIRAELLSADVNQFDERLLSAWRRLAGDLAEENPFYESWALVPALQSYADKKVRLACIWSGDELLALLPVRASRGYARLPVAHWKSWIYPHCYFTTPLVKRGAVAAALSSLMALLCDGDEARDFLSLSRIDCEGNLLKTAEKTVQMAGRSMYETHRIGRAILRSGASAEATLAVHVRKKKRKELKRLRNRLEELGHVHVREYSGNDNLDQWIEAFLALEDNGWKRKRRTSLKAHEADEYWFREAISAASIAGKLHFIRIDLDDRPIAMLVSLIANGAGYSLKICHDPDFARYSPGVMIEIEAMRSLLERDDFLFMDSCASPDHSMINGLWRARRDLTTLNISGSGLRRRTITGLCRRLEGVRAKVSKGRK</sequence>
<dbReference type="GO" id="GO:0016746">
    <property type="term" value="F:acyltransferase activity"/>
    <property type="evidence" value="ECO:0007669"/>
    <property type="project" value="UniProtKB-KW"/>
</dbReference>